<evidence type="ECO:0000313" key="9">
    <source>
        <dbReference type="Proteomes" id="UP000001593"/>
    </source>
</evidence>
<dbReference type="FunCoup" id="A7RFA4">
    <property type="interactions" value="2"/>
</dbReference>
<dbReference type="SMART" id="SM00464">
    <property type="entry name" value="LON"/>
    <property type="match status" value="1"/>
</dbReference>
<name>A7RFA4_NEMVE</name>
<keyword evidence="9" id="KW-1185">Reference proteome</keyword>
<dbReference type="PROSITE" id="PS00518">
    <property type="entry name" value="ZF_RING_1"/>
    <property type="match status" value="1"/>
</dbReference>
<evidence type="ECO:0008006" key="10">
    <source>
        <dbReference type="Google" id="ProtNLM"/>
    </source>
</evidence>
<feature type="domain" description="RING-type" evidence="6">
    <location>
        <begin position="155"/>
        <end position="193"/>
    </location>
</feature>
<feature type="region of interest" description="Disordered" evidence="5">
    <location>
        <begin position="96"/>
        <end position="122"/>
    </location>
</feature>
<dbReference type="STRING" id="45351.A7RFA4"/>
<keyword evidence="2 4" id="KW-0863">Zinc-finger</keyword>
<evidence type="ECO:0000259" key="6">
    <source>
        <dbReference type="PROSITE" id="PS50089"/>
    </source>
</evidence>
<evidence type="ECO:0000256" key="1">
    <source>
        <dbReference type="ARBA" id="ARBA00022723"/>
    </source>
</evidence>
<feature type="compositionally biased region" description="Polar residues" evidence="5">
    <location>
        <begin position="104"/>
        <end position="118"/>
    </location>
</feature>
<organism evidence="8 9">
    <name type="scientific">Nematostella vectensis</name>
    <name type="common">Starlet sea anemone</name>
    <dbReference type="NCBI Taxonomy" id="45351"/>
    <lineage>
        <taxon>Eukaryota</taxon>
        <taxon>Metazoa</taxon>
        <taxon>Cnidaria</taxon>
        <taxon>Anthozoa</taxon>
        <taxon>Hexacorallia</taxon>
        <taxon>Actiniaria</taxon>
        <taxon>Edwardsiidae</taxon>
        <taxon>Nematostella</taxon>
    </lineage>
</organism>
<evidence type="ECO:0000313" key="8">
    <source>
        <dbReference type="EMBL" id="EDO49921.1"/>
    </source>
</evidence>
<dbReference type="Pfam" id="PF13923">
    <property type="entry name" value="zf-C3HC4_2"/>
    <property type="match status" value="1"/>
</dbReference>
<evidence type="ECO:0000256" key="2">
    <source>
        <dbReference type="ARBA" id="ARBA00022771"/>
    </source>
</evidence>
<dbReference type="Pfam" id="PF02190">
    <property type="entry name" value="LON_substr_bdg"/>
    <property type="match status" value="1"/>
</dbReference>
<dbReference type="Proteomes" id="UP000001593">
    <property type="component" value="Unassembled WGS sequence"/>
</dbReference>
<dbReference type="InterPro" id="IPR013083">
    <property type="entry name" value="Znf_RING/FYVE/PHD"/>
</dbReference>
<reference evidence="8 9" key="1">
    <citation type="journal article" date="2007" name="Science">
        <title>Sea anemone genome reveals ancestral eumetazoan gene repertoire and genomic organization.</title>
        <authorList>
            <person name="Putnam N.H."/>
            <person name="Srivastava M."/>
            <person name="Hellsten U."/>
            <person name="Dirks B."/>
            <person name="Chapman J."/>
            <person name="Salamov A."/>
            <person name="Terry A."/>
            <person name="Shapiro H."/>
            <person name="Lindquist E."/>
            <person name="Kapitonov V.V."/>
            <person name="Jurka J."/>
            <person name="Genikhovich G."/>
            <person name="Grigoriev I.V."/>
            <person name="Lucas S.M."/>
            <person name="Steele R.E."/>
            <person name="Finnerty J.R."/>
            <person name="Technau U."/>
            <person name="Martindale M.Q."/>
            <person name="Rokhsar D.S."/>
        </authorList>
    </citation>
    <scope>NUCLEOTIDE SEQUENCE [LARGE SCALE GENOMIC DNA]</scope>
    <source>
        <strain evidence="9">CH2 X CH6</strain>
    </source>
</reference>
<sequence>MLRNFPQDLNSRCWRSDCFLKLGYPEIALRDIEIASAARPDLLRVLHRKARVLSRLTEDTEQVIILLLRSVKFESPVNEYEEMAVDFTRESYSSEKSCLSPSSPEQEMSELNGTQSPKVDNGATKDCNDLFSENLENGDIRSPASNTEQLDDFECKLCFNLLLEPVTSLCGHSFCRDCLYRSLDHRVECPCCRAPLTKILAERRQAVTSVLDGMIKDFFPVQYEKRKNLYAAEMEELRRGIDGSGTIPIFICTLAFPTVQCPLHIFEPRYRLMIRRCVESGSRRFGMCTAGDDPSKPFATFGTMLKIKDVQYLQDGRSIINTIGTRRFSVQSYNMKDGYYVAKVKWVKDDVEEDVEEKAEIQKATLTGFAMLQLWFNSLNEEQQKCITDAIGPMPNCDPNMHVQQDGPEWVWWSLAALPLQDKPKLIILAMKSTIERLRSIQRFLMLMIQMQKRANPPKVST</sequence>
<dbReference type="Gene3D" id="2.30.130.40">
    <property type="entry name" value="LON domain-like"/>
    <property type="match status" value="1"/>
</dbReference>
<dbReference type="InParanoid" id="A7RFA4"/>
<dbReference type="PhylomeDB" id="A7RFA4"/>
<protein>
    <recommendedName>
        <fullName evidence="10">LON peptidase N-terminal domain and RING finger protein 3</fullName>
    </recommendedName>
</protein>
<evidence type="ECO:0000256" key="4">
    <source>
        <dbReference type="PROSITE-ProRule" id="PRU00175"/>
    </source>
</evidence>
<dbReference type="eggNOG" id="KOG4159">
    <property type="taxonomic scope" value="Eukaryota"/>
</dbReference>
<dbReference type="AlphaFoldDB" id="A7RFA4"/>
<dbReference type="InterPro" id="IPR001841">
    <property type="entry name" value="Znf_RING"/>
</dbReference>
<dbReference type="InterPro" id="IPR017907">
    <property type="entry name" value="Znf_RING_CS"/>
</dbReference>
<proteinExistence type="predicted"/>
<dbReference type="InterPro" id="IPR015947">
    <property type="entry name" value="PUA-like_sf"/>
</dbReference>
<feature type="domain" description="Lon N-terminal" evidence="7">
    <location>
        <begin position="244"/>
        <end position="449"/>
    </location>
</feature>
<evidence type="ECO:0000256" key="3">
    <source>
        <dbReference type="ARBA" id="ARBA00022833"/>
    </source>
</evidence>
<dbReference type="PANTHER" id="PTHR23327">
    <property type="entry name" value="RING FINGER PROTEIN 127"/>
    <property type="match status" value="1"/>
</dbReference>
<dbReference type="CDD" id="cd16514">
    <property type="entry name" value="RING-HC_LONFs_rpt2"/>
    <property type="match status" value="1"/>
</dbReference>
<gene>
    <name evidence="8" type="ORF">NEMVEDRAFT_v1g177096</name>
</gene>
<dbReference type="InterPro" id="IPR046336">
    <property type="entry name" value="Lon_prtase_N_sf"/>
</dbReference>
<dbReference type="InterPro" id="IPR003111">
    <property type="entry name" value="Lon_prtase_N"/>
</dbReference>
<dbReference type="SUPFAM" id="SSF57850">
    <property type="entry name" value="RING/U-box"/>
    <property type="match status" value="1"/>
</dbReference>
<accession>A7RFA4</accession>
<evidence type="ECO:0000259" key="7">
    <source>
        <dbReference type="PROSITE" id="PS51787"/>
    </source>
</evidence>
<dbReference type="PROSITE" id="PS50089">
    <property type="entry name" value="ZF_RING_2"/>
    <property type="match status" value="1"/>
</dbReference>
<dbReference type="HOGENOM" id="CLU_013989_1_2_1"/>
<dbReference type="Gene3D" id="3.30.40.10">
    <property type="entry name" value="Zinc/RING finger domain, C3HC4 (zinc finger)"/>
    <property type="match status" value="1"/>
</dbReference>
<dbReference type="OMA" id="SSEVCMF"/>
<keyword evidence="3" id="KW-0862">Zinc</keyword>
<dbReference type="SMART" id="SM00184">
    <property type="entry name" value="RING"/>
    <property type="match status" value="1"/>
</dbReference>
<dbReference type="EMBL" id="DS469507">
    <property type="protein sequence ID" value="EDO49921.1"/>
    <property type="molecule type" value="Genomic_DNA"/>
</dbReference>
<evidence type="ECO:0000256" key="5">
    <source>
        <dbReference type="SAM" id="MobiDB-lite"/>
    </source>
</evidence>
<dbReference type="PROSITE" id="PS51787">
    <property type="entry name" value="LON_N"/>
    <property type="match status" value="1"/>
</dbReference>
<keyword evidence="1" id="KW-0479">Metal-binding</keyword>
<dbReference type="PANTHER" id="PTHR23327:SF42">
    <property type="entry name" value="LON PEPTIDASE N-TERMINAL DOMAIN AND RING FINGER PROTEIN C14F5.10C"/>
    <property type="match status" value="1"/>
</dbReference>
<dbReference type="SUPFAM" id="SSF88697">
    <property type="entry name" value="PUA domain-like"/>
    <property type="match status" value="1"/>
</dbReference>
<dbReference type="GO" id="GO:0008270">
    <property type="term" value="F:zinc ion binding"/>
    <property type="evidence" value="ECO:0007669"/>
    <property type="project" value="UniProtKB-KW"/>
</dbReference>